<proteinExistence type="predicted"/>
<name>A0AAU9IIF0_9CILI</name>
<keyword evidence="1" id="KW-0175">Coiled coil</keyword>
<comment type="caution">
    <text evidence="3">The sequence shown here is derived from an EMBL/GenBank/DDBJ whole genome shotgun (WGS) entry which is preliminary data.</text>
</comment>
<protein>
    <submittedName>
        <fullName evidence="3">Uncharacterized protein</fullName>
    </submittedName>
</protein>
<feature type="coiled-coil region" evidence="1">
    <location>
        <begin position="453"/>
        <end position="492"/>
    </location>
</feature>
<dbReference type="Proteomes" id="UP001162131">
    <property type="component" value="Unassembled WGS sequence"/>
</dbReference>
<accession>A0AAU9IIF0</accession>
<evidence type="ECO:0000313" key="4">
    <source>
        <dbReference type="Proteomes" id="UP001162131"/>
    </source>
</evidence>
<organism evidence="3 4">
    <name type="scientific">Blepharisma stoltei</name>
    <dbReference type="NCBI Taxonomy" id="1481888"/>
    <lineage>
        <taxon>Eukaryota</taxon>
        <taxon>Sar</taxon>
        <taxon>Alveolata</taxon>
        <taxon>Ciliophora</taxon>
        <taxon>Postciliodesmatophora</taxon>
        <taxon>Heterotrichea</taxon>
        <taxon>Heterotrichida</taxon>
        <taxon>Blepharismidae</taxon>
        <taxon>Blepharisma</taxon>
    </lineage>
</organism>
<feature type="coiled-coil region" evidence="1">
    <location>
        <begin position="159"/>
        <end position="186"/>
    </location>
</feature>
<feature type="coiled-coil region" evidence="1">
    <location>
        <begin position="317"/>
        <end position="344"/>
    </location>
</feature>
<evidence type="ECO:0000313" key="3">
    <source>
        <dbReference type="EMBL" id="CAG9313257.1"/>
    </source>
</evidence>
<reference evidence="3" key="1">
    <citation type="submission" date="2021-09" db="EMBL/GenBank/DDBJ databases">
        <authorList>
            <consortium name="AG Swart"/>
            <person name="Singh M."/>
            <person name="Singh A."/>
            <person name="Seah K."/>
            <person name="Emmerich C."/>
        </authorList>
    </citation>
    <scope>NUCLEOTIDE SEQUENCE</scope>
    <source>
        <strain evidence="3">ATCC30299</strain>
    </source>
</reference>
<feature type="compositionally biased region" description="Low complexity" evidence="2">
    <location>
        <begin position="352"/>
        <end position="370"/>
    </location>
</feature>
<dbReference type="AlphaFoldDB" id="A0AAU9IIF0"/>
<dbReference type="EMBL" id="CAJZBQ010000010">
    <property type="protein sequence ID" value="CAG9313257.1"/>
    <property type="molecule type" value="Genomic_DNA"/>
</dbReference>
<keyword evidence="4" id="KW-1185">Reference proteome</keyword>
<evidence type="ECO:0000256" key="1">
    <source>
        <dbReference type="SAM" id="Coils"/>
    </source>
</evidence>
<sequence length="737" mass="85220">MTAVISEFNLFDFETKIRGIVSELLAPTIRKGTEHEEQIQKLKRHDAQRQKDFEEMTFNVDKLIRKSQGYDELGRKTHEMFENLRVQDAHFVHKLEALATGVEEAKIQISDFQNRIKNHDDGQKSFKQDMEENFKKLNSYKKWIQEETNKIEADIKKMMVNLNKETEEMMEKIEKCENRINELNNKGIPEIGVDIGMIKREIEIVKNNVTENAARIMDLKKSKAGVIELREYRKEIDSIIEEKSKYLLMEDKKIIEYISKDFKKEIDVNLNEKLCEILDIKSVKKLIAYQEKVEEQTKSIEIPKEIPELQERAQILISNQISQLETLKQKIEEEEEKARIIKEVNVQRRIASRTGSSMSPSRSRSPPKVSNTKLVSYPTNFQSFSVLTDENMTQYRQSVASEMSDASFHEDKSNEENKYQKDTVISISALNEDAESVMYNQDGQPHNEIFVDNAETDREYEESLENYVEAELQILRDSIEKLSENKSELTELINLSVSKLSESISNQQKDYQTGFSMLHSEINLMMKKRTKDAVDINNEIQKLRQDLSGRDSAFSKLDQKILTLSILLSALIEFSKVLHQLVFQDEEDREAIHLSGYSDSSQKPKTPSTKSRQIVSLKPECVSCTGQNPILLSAFKMACLNYSPSNIKYRNHSYSRKQLISMVGNFLKESWNSASGQEPFDNIVLPHMCEEAPLPPPSSRRTRRSSLLDFNSSRVNFDLSAGTPLSSHRDLRNSFHM</sequence>
<feature type="region of interest" description="Disordered" evidence="2">
    <location>
        <begin position="351"/>
        <end position="374"/>
    </location>
</feature>
<gene>
    <name evidence="3" type="ORF">BSTOLATCC_MIC8530</name>
</gene>
<evidence type="ECO:0000256" key="2">
    <source>
        <dbReference type="SAM" id="MobiDB-lite"/>
    </source>
</evidence>